<proteinExistence type="inferred from homology"/>
<evidence type="ECO:0000256" key="1">
    <source>
        <dbReference type="ARBA" id="ARBA00005854"/>
    </source>
</evidence>
<dbReference type="PROSITE" id="PS00671">
    <property type="entry name" value="D_2_HYDROXYACID_DH_3"/>
    <property type="match status" value="1"/>
</dbReference>
<evidence type="ECO:0000259" key="6">
    <source>
        <dbReference type="Pfam" id="PF00389"/>
    </source>
</evidence>
<feature type="domain" description="D-isomer specific 2-hydroxyacid dehydrogenase NAD-binding" evidence="7">
    <location>
        <begin position="105"/>
        <end position="276"/>
    </location>
</feature>
<dbReference type="SUPFAM" id="SSF51735">
    <property type="entry name" value="NAD(P)-binding Rossmann-fold domains"/>
    <property type="match status" value="1"/>
</dbReference>
<sequence>MSVLIADPIDKEAQRMLEAAGFEVSAPGEPTPEEIMKIIPDCEVLVVRSRTKVTKEMIDAGKKLKVIARAGVGVDTIDTAAAEQRGIEVINAPGSNSRSVAEHAVGLMFAVARMIPQADSSMKAGKWEKKLFKGSELEGKTLGVLGYGHVGESVAHIAHALGMEVLVWTRTPRTDPPFQFVAALEEVLRRADIITIHLSKSAETARLIADSEFGKMKQGVLLVNTARGGIVEEEALLRALQSGKVGGAGLDVFGNEPTPNRVLITHPRVVATPHIAALTREAQQRAGLQIVEQLIDWVRGQ</sequence>
<dbReference type="InterPro" id="IPR006139">
    <property type="entry name" value="D-isomer_2_OHA_DH_cat_dom"/>
</dbReference>
<dbReference type="GO" id="GO:0051287">
    <property type="term" value="F:NAD binding"/>
    <property type="evidence" value="ECO:0007669"/>
    <property type="project" value="InterPro"/>
</dbReference>
<comment type="similarity">
    <text evidence="1 5">Belongs to the D-isomer specific 2-hydroxyacid dehydrogenase family.</text>
</comment>
<accession>A0A1F7VAS1</accession>
<dbReference type="GO" id="GO:0008652">
    <property type="term" value="P:amino acid biosynthetic process"/>
    <property type="evidence" value="ECO:0007669"/>
    <property type="project" value="UniProtKB-KW"/>
</dbReference>
<dbReference type="EMBL" id="MGER01000067">
    <property type="protein sequence ID" value="OGL87650.1"/>
    <property type="molecule type" value="Genomic_DNA"/>
</dbReference>
<dbReference type="Pfam" id="PF00389">
    <property type="entry name" value="2-Hacid_dh"/>
    <property type="match status" value="1"/>
</dbReference>
<dbReference type="InterPro" id="IPR006140">
    <property type="entry name" value="D-isomer_DH_NAD-bd"/>
</dbReference>
<dbReference type="Proteomes" id="UP000178264">
    <property type="component" value="Unassembled WGS sequence"/>
</dbReference>
<dbReference type="PROSITE" id="PS00065">
    <property type="entry name" value="D_2_HYDROXYACID_DH_1"/>
    <property type="match status" value="1"/>
</dbReference>
<dbReference type="SUPFAM" id="SSF52283">
    <property type="entry name" value="Formate/glycerate dehydrogenase catalytic domain-like"/>
    <property type="match status" value="1"/>
</dbReference>
<evidence type="ECO:0000256" key="4">
    <source>
        <dbReference type="ARBA" id="ARBA00023027"/>
    </source>
</evidence>
<dbReference type="InterPro" id="IPR029753">
    <property type="entry name" value="D-isomer_DH_CS"/>
</dbReference>
<name>A0A1F7VAS1_9BACT</name>
<evidence type="ECO:0000256" key="3">
    <source>
        <dbReference type="ARBA" id="ARBA00023002"/>
    </source>
</evidence>
<dbReference type="FunFam" id="3.40.50.720:FF:000021">
    <property type="entry name" value="D-3-phosphoglycerate dehydrogenase"/>
    <property type="match status" value="1"/>
</dbReference>
<gene>
    <name evidence="8" type="ORF">A3I42_04865</name>
</gene>
<dbReference type="InterPro" id="IPR050857">
    <property type="entry name" value="D-2-hydroxyacid_DH"/>
</dbReference>
<evidence type="ECO:0000259" key="7">
    <source>
        <dbReference type="Pfam" id="PF02826"/>
    </source>
</evidence>
<evidence type="ECO:0000256" key="2">
    <source>
        <dbReference type="ARBA" id="ARBA00022605"/>
    </source>
</evidence>
<evidence type="ECO:0000256" key="5">
    <source>
        <dbReference type="RuleBase" id="RU003719"/>
    </source>
</evidence>
<reference evidence="8 9" key="1">
    <citation type="journal article" date="2016" name="Nat. Commun.">
        <title>Thousands of microbial genomes shed light on interconnected biogeochemical processes in an aquifer system.</title>
        <authorList>
            <person name="Anantharaman K."/>
            <person name="Brown C.T."/>
            <person name="Hug L.A."/>
            <person name="Sharon I."/>
            <person name="Castelle C.J."/>
            <person name="Probst A.J."/>
            <person name="Thomas B.C."/>
            <person name="Singh A."/>
            <person name="Wilkins M.J."/>
            <person name="Karaoz U."/>
            <person name="Brodie E.L."/>
            <person name="Williams K.H."/>
            <person name="Hubbard S.S."/>
            <person name="Banfield J.F."/>
        </authorList>
    </citation>
    <scope>NUCLEOTIDE SEQUENCE [LARGE SCALE GENOMIC DNA]</scope>
</reference>
<dbReference type="PANTHER" id="PTHR42789">
    <property type="entry name" value="D-ISOMER SPECIFIC 2-HYDROXYACID DEHYDROGENASE FAMILY PROTEIN (AFU_ORTHOLOGUE AFUA_6G10090)"/>
    <property type="match status" value="1"/>
</dbReference>
<comment type="caution">
    <text evidence="8">The sequence shown here is derived from an EMBL/GenBank/DDBJ whole genome shotgun (WGS) entry which is preliminary data.</text>
</comment>
<evidence type="ECO:0008006" key="10">
    <source>
        <dbReference type="Google" id="ProtNLM"/>
    </source>
</evidence>
<evidence type="ECO:0000313" key="9">
    <source>
        <dbReference type="Proteomes" id="UP000178264"/>
    </source>
</evidence>
<dbReference type="CDD" id="cd12173">
    <property type="entry name" value="PGDH_4"/>
    <property type="match status" value="1"/>
</dbReference>
<feature type="domain" description="D-isomer specific 2-hydroxyacid dehydrogenase catalytic" evidence="6">
    <location>
        <begin position="3"/>
        <end position="300"/>
    </location>
</feature>
<dbReference type="AlphaFoldDB" id="A0A1F7VAS1"/>
<dbReference type="GO" id="GO:0016616">
    <property type="term" value="F:oxidoreductase activity, acting on the CH-OH group of donors, NAD or NADP as acceptor"/>
    <property type="evidence" value="ECO:0007669"/>
    <property type="project" value="InterPro"/>
</dbReference>
<dbReference type="InterPro" id="IPR029752">
    <property type="entry name" value="D-isomer_DH_CS1"/>
</dbReference>
<keyword evidence="3 5" id="KW-0560">Oxidoreductase</keyword>
<evidence type="ECO:0000313" key="8">
    <source>
        <dbReference type="EMBL" id="OGL87650.1"/>
    </source>
</evidence>
<dbReference type="PANTHER" id="PTHR42789:SF1">
    <property type="entry name" value="D-ISOMER SPECIFIC 2-HYDROXYACID DEHYDROGENASE FAMILY PROTEIN (AFU_ORTHOLOGUE AFUA_6G10090)"/>
    <property type="match status" value="1"/>
</dbReference>
<dbReference type="Gene3D" id="3.40.50.720">
    <property type="entry name" value="NAD(P)-binding Rossmann-like Domain"/>
    <property type="match status" value="2"/>
</dbReference>
<keyword evidence="2" id="KW-0028">Amino-acid biosynthesis</keyword>
<dbReference type="Pfam" id="PF02826">
    <property type="entry name" value="2-Hacid_dh_C"/>
    <property type="match status" value="1"/>
</dbReference>
<keyword evidence="4" id="KW-0520">NAD</keyword>
<protein>
    <recommendedName>
        <fullName evidence="10">3-phosphoglycerate dehydrogenase</fullName>
    </recommendedName>
</protein>
<dbReference type="InterPro" id="IPR036291">
    <property type="entry name" value="NAD(P)-bd_dom_sf"/>
</dbReference>
<organism evidence="8 9">
    <name type="scientific">Candidatus Uhrbacteria bacterium RIFCSPLOWO2_02_FULL_49_11</name>
    <dbReference type="NCBI Taxonomy" id="1802409"/>
    <lineage>
        <taxon>Bacteria</taxon>
        <taxon>Candidatus Uhriibacteriota</taxon>
    </lineage>
</organism>